<evidence type="ECO:0000313" key="2">
    <source>
        <dbReference type="EMBL" id="MDQ0157091.1"/>
    </source>
</evidence>
<dbReference type="InterPro" id="IPR009057">
    <property type="entry name" value="Homeodomain-like_sf"/>
</dbReference>
<dbReference type="RefSeq" id="WP_307151567.1">
    <property type="nucleotide sequence ID" value="NZ_JAUSTU010000019.1"/>
</dbReference>
<dbReference type="EMBL" id="JAUSTU010000019">
    <property type="protein sequence ID" value="MDQ0157091.1"/>
    <property type="molecule type" value="Genomic_DNA"/>
</dbReference>
<reference evidence="2 3" key="1">
    <citation type="submission" date="2023-07" db="EMBL/GenBank/DDBJ databases">
        <title>Genomic Encyclopedia of Type Strains, Phase IV (KMG-IV): sequencing the most valuable type-strain genomes for metagenomic binning, comparative biology and taxonomic classification.</title>
        <authorList>
            <person name="Goeker M."/>
        </authorList>
    </citation>
    <scope>NUCLEOTIDE SEQUENCE [LARGE SCALE GENOMIC DNA]</scope>
    <source>
        <strain evidence="2 3">DSM 23948</strain>
    </source>
</reference>
<dbReference type="SUPFAM" id="SSF46689">
    <property type="entry name" value="Homeodomain-like"/>
    <property type="match status" value="1"/>
</dbReference>
<feature type="region of interest" description="Disordered" evidence="1">
    <location>
        <begin position="19"/>
        <end position="47"/>
    </location>
</feature>
<dbReference type="Proteomes" id="UP001231362">
    <property type="component" value="Unassembled WGS sequence"/>
</dbReference>
<evidence type="ECO:0000256" key="1">
    <source>
        <dbReference type="SAM" id="MobiDB-lite"/>
    </source>
</evidence>
<organism evidence="2 3">
    <name type="scientific">Anoxybacillus andreesenii</name>
    <dbReference type="NCBI Taxonomy" id="1325932"/>
    <lineage>
        <taxon>Bacteria</taxon>
        <taxon>Bacillati</taxon>
        <taxon>Bacillota</taxon>
        <taxon>Bacilli</taxon>
        <taxon>Bacillales</taxon>
        <taxon>Anoxybacillaceae</taxon>
        <taxon>Anoxybacillus</taxon>
    </lineage>
</organism>
<gene>
    <name evidence="2" type="ORF">J2S07_003417</name>
</gene>
<sequence length="47" mass="5346">MKSNNGKRYTEEMKESILKRMMPPNNESVSQISKELGITEPTLYGAN</sequence>
<evidence type="ECO:0000313" key="3">
    <source>
        <dbReference type="Proteomes" id="UP001231362"/>
    </source>
</evidence>
<protein>
    <submittedName>
        <fullName evidence="2">Transposase-like protein</fullName>
    </submittedName>
</protein>
<keyword evidence="3" id="KW-1185">Reference proteome</keyword>
<accession>A0ABT9V811</accession>
<name>A0ABT9V811_9BACL</name>
<proteinExistence type="predicted"/>
<comment type="caution">
    <text evidence="2">The sequence shown here is derived from an EMBL/GenBank/DDBJ whole genome shotgun (WGS) entry which is preliminary data.</text>
</comment>